<evidence type="ECO:0000313" key="4">
    <source>
        <dbReference type="EMBL" id="AAB85502.1"/>
    </source>
</evidence>
<dbReference type="CDD" id="cd22390">
    <property type="entry name" value="KH-I_Dim2p_like_rpt2"/>
    <property type="match status" value="1"/>
</dbReference>
<dbReference type="PANTHER" id="PTHR12826">
    <property type="entry name" value="RIBONUCLEASE Y"/>
    <property type="match status" value="1"/>
</dbReference>
<dbReference type="HOGENOM" id="CLU_064992_3_0_2"/>
<name>O27087_METTH</name>
<organism evidence="4 5">
    <name type="scientific">Methanothermobacter thermautotrophicus (strain ATCC 29096 / DSM 1053 / JCM 10044 / NBRC 100330 / Delta H)</name>
    <name type="common">Methanobacterium thermoautotrophicum</name>
    <dbReference type="NCBI Taxonomy" id="187420"/>
    <lineage>
        <taxon>Archaea</taxon>
        <taxon>Methanobacteriati</taxon>
        <taxon>Methanobacteriota</taxon>
        <taxon>Methanomada group</taxon>
        <taxon>Methanobacteria</taxon>
        <taxon>Methanobacteriales</taxon>
        <taxon>Methanobacteriaceae</taxon>
        <taxon>Methanothermobacter</taxon>
    </lineage>
</organism>
<dbReference type="PATRIC" id="fig|187420.15.peg.989"/>
<dbReference type="EnsemblBacteria" id="AAB85502">
    <property type="protein sequence ID" value="AAB85502"/>
    <property type="gene ID" value="MTH_1006"/>
</dbReference>
<dbReference type="InterPro" id="IPR055211">
    <property type="entry name" value="KH_PNO1_2nd"/>
</dbReference>
<dbReference type="Proteomes" id="UP000005223">
    <property type="component" value="Chromosome"/>
</dbReference>
<reference evidence="4 5" key="1">
    <citation type="journal article" date="1997" name="J. Bacteriol.">
        <title>Complete genome sequence of Methanobacterium thermoautotrophicum deltaH: functional analysis and comparative genomics.</title>
        <authorList>
            <person name="Smith D.R."/>
            <person name="Doucette-Stamm L.A."/>
            <person name="Deloughery C."/>
            <person name="Lee H.-M."/>
            <person name="Dubois J."/>
            <person name="Aldredge T."/>
            <person name="Bashirzadeh R."/>
            <person name="Blakely D."/>
            <person name="Cook R."/>
            <person name="Gilbert K."/>
            <person name="Harrison D."/>
            <person name="Hoang L."/>
            <person name="Keagle P."/>
            <person name="Lumm W."/>
            <person name="Pothier B."/>
            <person name="Qiu D."/>
            <person name="Spadafora R."/>
            <person name="Vicare R."/>
            <person name="Wang Y."/>
            <person name="Wierzbowski J."/>
            <person name="Gibson R."/>
            <person name="Jiwani N."/>
            <person name="Caruso A."/>
            <person name="Bush D."/>
            <person name="Safer H."/>
            <person name="Patwell D."/>
            <person name="Prabhakar S."/>
            <person name="McDougall S."/>
            <person name="Shimer G."/>
            <person name="Goyal A."/>
            <person name="Pietrovski S."/>
            <person name="Church G.M."/>
            <person name="Daniels C.J."/>
            <person name="Mao J.-i."/>
            <person name="Rice P."/>
            <person name="Nolling J."/>
            <person name="Reeve J.N."/>
        </authorList>
    </citation>
    <scope>NUCLEOTIDE SEQUENCE [LARGE SCALE GENOMIC DNA]</scope>
    <source>
        <strain evidence="5">ATCC 29096 / DSM 1053 / JCM 10044 / NBRC 100330 / Delta H</strain>
    </source>
</reference>
<dbReference type="InterPro" id="IPR004087">
    <property type="entry name" value="KH_dom"/>
</dbReference>
<dbReference type="FunFam" id="3.30.1370.10:FF:000076">
    <property type="entry name" value="KH domain protein"/>
    <property type="match status" value="1"/>
</dbReference>
<keyword evidence="1 2" id="KW-0694">RNA-binding</keyword>
<dbReference type="CDD" id="cd22389">
    <property type="entry name" value="KH-I_Dim2p_like_rpt1"/>
    <property type="match status" value="1"/>
</dbReference>
<evidence type="ECO:0000256" key="1">
    <source>
        <dbReference type="ARBA" id="ARBA00022884"/>
    </source>
</evidence>
<protein>
    <submittedName>
        <fullName evidence="4">Conserved protein</fullName>
    </submittedName>
</protein>
<dbReference type="SMART" id="SM00322">
    <property type="entry name" value="KH"/>
    <property type="match status" value="2"/>
</dbReference>
<dbReference type="Gene3D" id="3.30.1370.10">
    <property type="entry name" value="K Homology domain, type 1"/>
    <property type="match status" value="2"/>
</dbReference>
<sequence>MNEMPAEEYIKIPRERVGVLIGKNGAVKAKIERLTQTELEIDSETGAVTLIPQDELEDPLSPWKARHIVRAIGRGFNPEVALRLLDDDVALEVIKITDYVGKSKKAIARQKGRVIGREGITRRIIHDMTGVDISVYGKTVSLIGEFEKLAVAREAIEMILNGARHKSVYAFLEKKKQELKMKEFQEGAKLM</sequence>
<dbReference type="Pfam" id="PF00013">
    <property type="entry name" value="KH_1"/>
    <property type="match status" value="1"/>
</dbReference>
<dbReference type="InterPro" id="IPR019964">
    <property type="entry name" value="KH_domain_protein_archaea"/>
</dbReference>
<proteinExistence type="predicted"/>
<dbReference type="FunCoup" id="O27087">
    <property type="interactions" value="81"/>
</dbReference>
<gene>
    <name evidence="4" type="ordered locus">MTH_1006</name>
</gene>
<dbReference type="PANTHER" id="PTHR12826:SF13">
    <property type="entry name" value="RNA-BINDING PROTEIN PNO1"/>
    <property type="match status" value="1"/>
</dbReference>
<dbReference type="InParanoid" id="O27087"/>
<evidence type="ECO:0000256" key="2">
    <source>
        <dbReference type="PROSITE-ProRule" id="PRU00117"/>
    </source>
</evidence>
<dbReference type="PROSITE" id="PS50084">
    <property type="entry name" value="KH_TYPE_1"/>
    <property type="match status" value="1"/>
</dbReference>
<dbReference type="NCBIfam" id="TIGR03665">
    <property type="entry name" value="arCOG04150"/>
    <property type="match status" value="1"/>
</dbReference>
<feature type="domain" description="K Homology" evidence="3">
    <location>
        <begin position="94"/>
        <end position="161"/>
    </location>
</feature>
<dbReference type="EMBL" id="AE000666">
    <property type="protein sequence ID" value="AAB85502.1"/>
    <property type="molecule type" value="Genomic_DNA"/>
</dbReference>
<dbReference type="GO" id="GO:0003723">
    <property type="term" value="F:RNA binding"/>
    <property type="evidence" value="ECO:0007669"/>
    <property type="project" value="UniProtKB-UniRule"/>
</dbReference>
<dbReference type="NCBIfam" id="NF010327">
    <property type="entry name" value="PRK13763.1-2"/>
    <property type="match status" value="1"/>
</dbReference>
<keyword evidence="5" id="KW-1185">Reference proteome</keyword>
<dbReference type="PIR" id="B69001">
    <property type="entry name" value="B69001"/>
</dbReference>
<accession>O27087</accession>
<dbReference type="Pfam" id="PF22891">
    <property type="entry name" value="KH_PNO1_2nd"/>
    <property type="match status" value="1"/>
</dbReference>
<feature type="domain" description="K Homology" evidence="3">
    <location>
        <begin position="4"/>
        <end position="90"/>
    </location>
</feature>
<dbReference type="SUPFAM" id="SSF54791">
    <property type="entry name" value="Eukaryotic type KH-domain (KH-domain type I)"/>
    <property type="match status" value="2"/>
</dbReference>
<evidence type="ECO:0000313" key="5">
    <source>
        <dbReference type="Proteomes" id="UP000005223"/>
    </source>
</evidence>
<dbReference type="KEGG" id="mth:MTH_1006"/>
<dbReference type="InterPro" id="IPR004088">
    <property type="entry name" value="KH_dom_type_1"/>
</dbReference>
<dbReference type="InterPro" id="IPR036612">
    <property type="entry name" value="KH_dom_type_1_sf"/>
</dbReference>
<evidence type="ECO:0000259" key="3">
    <source>
        <dbReference type="SMART" id="SM00322"/>
    </source>
</evidence>
<dbReference type="STRING" id="187420.MTH_1006"/>
<dbReference type="PaxDb" id="187420-MTH_1006"/>
<dbReference type="AlphaFoldDB" id="O27087"/>